<dbReference type="AlphaFoldDB" id="A0A6J4VA28"/>
<evidence type="ECO:0000313" key="2">
    <source>
        <dbReference type="EMBL" id="CAA9568435.1"/>
    </source>
</evidence>
<protein>
    <recommendedName>
        <fullName evidence="1">Aminoglycoside phosphotransferase domain-containing protein</fullName>
    </recommendedName>
</protein>
<reference evidence="2" key="1">
    <citation type="submission" date="2020-02" db="EMBL/GenBank/DDBJ databases">
        <authorList>
            <person name="Meier V. D."/>
        </authorList>
    </citation>
    <scope>NUCLEOTIDE SEQUENCE</scope>
    <source>
        <strain evidence="2">AVDCRST_MAG18</strain>
    </source>
</reference>
<dbReference type="InterPro" id="IPR011009">
    <property type="entry name" value="Kinase-like_dom_sf"/>
</dbReference>
<dbReference type="PANTHER" id="PTHR21310">
    <property type="entry name" value="AMINOGLYCOSIDE PHOSPHOTRANSFERASE-RELATED-RELATED"/>
    <property type="match status" value="1"/>
</dbReference>
<name>A0A6J4VA28_9BACT</name>
<feature type="domain" description="Aminoglycoside phosphotransferase" evidence="1">
    <location>
        <begin position="48"/>
        <end position="232"/>
    </location>
</feature>
<dbReference type="Gene3D" id="3.90.1200.10">
    <property type="match status" value="1"/>
</dbReference>
<dbReference type="InterPro" id="IPR051678">
    <property type="entry name" value="AGP_Transferase"/>
</dbReference>
<dbReference type="SUPFAM" id="SSF56112">
    <property type="entry name" value="Protein kinase-like (PK-like)"/>
    <property type="match status" value="1"/>
</dbReference>
<sequence>MVDPRPPGLPTSEQCVLVLRAAGIAAPLTSCDFLPLPDYSPNSIAILNGRYVLRASALDGAARFARERRALASLRAFPGLPRVLGAGTLALDREAQYLLQERIPGRPVFPLWLELGDEARARLVAGLVSIIRPVHRLAVPTYVIGHFGGALRDWRGGWLDGHDLHMRHLLARVRARALTAEQARLVAEAEGYYASHRVALAYSVGPRFAHGDLHLYNVLAAEGQVTGIIDWEWAYGGGTEPDFDLDALIRWAIYPRGIAEVGLEDRVTGADFAALIPALLAAYPEVRAIPRLGERLTIYQIEHELQQIAAWPPRVPREPVRRLHGWVHEAPLAPYLA</sequence>
<dbReference type="EMBL" id="CADCWN010000132">
    <property type="protein sequence ID" value="CAA9568435.1"/>
    <property type="molecule type" value="Genomic_DNA"/>
</dbReference>
<organism evidence="2">
    <name type="scientific">uncultured Thermomicrobiales bacterium</name>
    <dbReference type="NCBI Taxonomy" id="1645740"/>
    <lineage>
        <taxon>Bacteria</taxon>
        <taxon>Pseudomonadati</taxon>
        <taxon>Thermomicrobiota</taxon>
        <taxon>Thermomicrobia</taxon>
        <taxon>Thermomicrobiales</taxon>
        <taxon>environmental samples</taxon>
    </lineage>
</organism>
<accession>A0A6J4VA28</accession>
<proteinExistence type="predicted"/>
<gene>
    <name evidence="2" type="ORF">AVDCRST_MAG18-1706</name>
</gene>
<dbReference type="Pfam" id="PF01636">
    <property type="entry name" value="APH"/>
    <property type="match status" value="1"/>
</dbReference>
<dbReference type="Gene3D" id="3.30.200.150">
    <property type="match status" value="1"/>
</dbReference>
<evidence type="ECO:0000259" key="1">
    <source>
        <dbReference type="Pfam" id="PF01636"/>
    </source>
</evidence>
<dbReference type="InterPro" id="IPR002575">
    <property type="entry name" value="Aminoglycoside_PTrfase"/>
</dbReference>